<dbReference type="InterPro" id="IPR038765">
    <property type="entry name" value="Papain-like_cys_pep_sf"/>
</dbReference>
<sequence>MLRYAVCWNGDCAASEVTTEKHESEAWPLILLPNAEGDASIPQLLANAWRLKKLEEGTRCEHCGAEKEVRQQNFWETTSPVICFGFPRGDDHAGETKNTNRIICNHTLTCGSESYTLCGLVEHIGDESKKASAGHYIAWIPTATVWQKIDDAHVSASEELPIPVEGRVVLAIYATSSSTVLSSASTATHALTPPPLCEQGAKAEHPANGLLPEKNDGEREFQVAVEGLLCAYRAGSNCVEQLAAMEHFSCELRETEWRTFCERLWNAVEEYMQSEIVAAEAVELEAPLWRTCFLPIVVLFDAWSKTTGLPTVFYLDAFYSLISSLLNKNITFNAANFACRARYWAVGTAAPGSGKSPALDPLKNALVEVMKEMPDLSPGEATDHFHMQPVGTHCAAIDRLQSTGGYEFFGASEGGPVPWETAVDRQKRRVNRDGSASAACDERTNVAVFIMQQESVFRKWWAAAEEKCSIGLVGRFVFSFASAKAPGPPSTANFGEAVVLPVVKNYFRVLLSLLGPHAPLPTNSALLEWHCSADAKNSVHRFRLKCSEATKSFRLDETFASCLNKTGYWLSCVGFLNSLLSQLWPAALGQELRSSLQPRIADMGVKTAMDFFTYRFLYGASILSSDLRKRTWMKARNPHKECRWSLPAMVLLQASCGAMVTKTTAIAASPIYKVLASTDGAEQKAAEALYNEALQNLEDRGFGVQKDTQVGRVLLKRHYTSLPESSRKLLTDAGIHVLSFGLHIPSASGNKNDKGVHQNPPPARQQREASPVLAVNLQSEPPQSLPCSATIDPGDASRSRTSAGCSEAEDEEEALEHGEKSEGMSASEHGTWEELTTGVLPHAITSYADLRECVETVLGRCKDPGVHVFHQKAAKEGFALLSHCQKTVCQGCTFQVKARATSTLSGSKLEVCKKGKHGKLTAPEGGSLWNAAEAFAIKEAHKDSEMTARTVQLALKQAGLDFRCTKVQLYNYVSRCRQKTGIPQKAVSKVPIADLEKAAADFMVRDISQILLVADVAQLVVLPSSVVSEDQVCVLWTCPGMLKRAKAAQNKLVKLVIDGKQKILSNEYAILTLSFLVSSDKIARTKAGRSRSKTTDVYTSTQEPFLQALVNTESAENVSKVFTVAIEIANVCCKLDLKAQADDFATLDEIIQISRILPTAQIFDLVWHFTFARLETRSKKAVQYLQDTYFRLLTPQSLGKQFRCNRGSWNPEALWFAGFWSGIIGTYPGTASGSQTIESFHARWQAQVQGSVRASPQDIFKNMQKLFSSTWKDQFEWEESKIFRTWPETTASALLNGQTLRSTGRSPAVDFWNARELRVDKTRNYCHVVLRTDNADNPGIDGLTNFWVMGAQKQDGMLPAQVAIREAFAQRLCSMIAAEGDALITAVKAAGILEENKINLTALRKCFKTHAVVLQ</sequence>
<organism evidence="2 3">
    <name type="scientific">Durusdinium trenchii</name>
    <dbReference type="NCBI Taxonomy" id="1381693"/>
    <lineage>
        <taxon>Eukaryota</taxon>
        <taxon>Sar</taxon>
        <taxon>Alveolata</taxon>
        <taxon>Dinophyceae</taxon>
        <taxon>Suessiales</taxon>
        <taxon>Symbiodiniaceae</taxon>
        <taxon>Durusdinium</taxon>
    </lineage>
</organism>
<evidence type="ECO:0000313" key="2">
    <source>
        <dbReference type="EMBL" id="CAK9117958.1"/>
    </source>
</evidence>
<reference evidence="2 3" key="1">
    <citation type="submission" date="2024-02" db="EMBL/GenBank/DDBJ databases">
        <authorList>
            <person name="Chen Y."/>
            <person name="Shah S."/>
            <person name="Dougan E. K."/>
            <person name="Thang M."/>
            <person name="Chan C."/>
        </authorList>
    </citation>
    <scope>NUCLEOTIDE SEQUENCE [LARGE SCALE GENOMIC DNA]</scope>
</reference>
<evidence type="ECO:0000256" key="1">
    <source>
        <dbReference type="SAM" id="MobiDB-lite"/>
    </source>
</evidence>
<keyword evidence="3" id="KW-1185">Reference proteome</keyword>
<dbReference type="Gene3D" id="3.90.70.10">
    <property type="entry name" value="Cysteine proteinases"/>
    <property type="match status" value="1"/>
</dbReference>
<feature type="non-terminal residue" evidence="2">
    <location>
        <position position="1415"/>
    </location>
</feature>
<feature type="region of interest" description="Disordered" evidence="1">
    <location>
        <begin position="746"/>
        <end position="828"/>
    </location>
</feature>
<feature type="compositionally biased region" description="Polar residues" evidence="1">
    <location>
        <begin position="776"/>
        <end position="787"/>
    </location>
</feature>
<proteinExistence type="predicted"/>
<dbReference type="SUPFAM" id="SSF54001">
    <property type="entry name" value="Cysteine proteinases"/>
    <property type="match status" value="1"/>
</dbReference>
<gene>
    <name evidence="2" type="ORF">CCMP2556_LOCUS55167</name>
</gene>
<protein>
    <submittedName>
        <fullName evidence="2">Uncharacterized protein</fullName>
    </submittedName>
</protein>
<accession>A0ABP0SZS3</accession>
<evidence type="ECO:0000313" key="3">
    <source>
        <dbReference type="Proteomes" id="UP001642484"/>
    </source>
</evidence>
<dbReference type="Proteomes" id="UP001642484">
    <property type="component" value="Unassembled WGS sequence"/>
</dbReference>
<name>A0ABP0SZS3_9DINO</name>
<comment type="caution">
    <text evidence="2">The sequence shown here is derived from an EMBL/GenBank/DDBJ whole genome shotgun (WGS) entry which is preliminary data.</text>
</comment>
<dbReference type="EMBL" id="CAXAMN010028866">
    <property type="protein sequence ID" value="CAK9117958.1"/>
    <property type="molecule type" value="Genomic_DNA"/>
</dbReference>
<dbReference type="CDD" id="cd02257">
    <property type="entry name" value="Peptidase_C19"/>
    <property type="match status" value="1"/>
</dbReference>